<evidence type="ECO:0000256" key="1">
    <source>
        <dbReference type="SAM" id="SignalP"/>
    </source>
</evidence>
<dbReference type="Proteomes" id="UP000310108">
    <property type="component" value="Unassembled WGS sequence"/>
</dbReference>
<reference evidence="2 3" key="1">
    <citation type="journal article" date="2019" name="PLoS ONE">
        <title>Comparative genome analysis indicates high evolutionary potential of pathogenicity genes in Colletotrichum tanaceti.</title>
        <authorList>
            <person name="Lelwala R.V."/>
            <person name="Korhonen P.K."/>
            <person name="Young N.D."/>
            <person name="Scott J.B."/>
            <person name="Ades P.A."/>
            <person name="Gasser R.B."/>
            <person name="Taylor P.W.J."/>
        </authorList>
    </citation>
    <scope>NUCLEOTIDE SEQUENCE [LARGE SCALE GENOMIC DNA]</scope>
    <source>
        <strain evidence="2">BRIP57314</strain>
    </source>
</reference>
<evidence type="ECO:0000313" key="2">
    <source>
        <dbReference type="EMBL" id="TKW51326.1"/>
    </source>
</evidence>
<dbReference type="EMBL" id="PJEX01000316">
    <property type="protein sequence ID" value="TKW51326.1"/>
    <property type="molecule type" value="Genomic_DNA"/>
</dbReference>
<sequence>MQFTTILVALLPALAAGKVIQPVPVATMAVLAPNDLPFSDLVCSKEFRDLCAPSSDGVKRCILVKGSPLCAIDCESQSTCRTQCRKRTPRAINGYCTTGDHPCICSDVDAGFDQYM</sequence>
<organism evidence="2 3">
    <name type="scientific">Colletotrichum tanaceti</name>
    <dbReference type="NCBI Taxonomy" id="1306861"/>
    <lineage>
        <taxon>Eukaryota</taxon>
        <taxon>Fungi</taxon>
        <taxon>Dikarya</taxon>
        <taxon>Ascomycota</taxon>
        <taxon>Pezizomycotina</taxon>
        <taxon>Sordariomycetes</taxon>
        <taxon>Hypocreomycetidae</taxon>
        <taxon>Glomerellales</taxon>
        <taxon>Glomerellaceae</taxon>
        <taxon>Colletotrichum</taxon>
        <taxon>Colletotrichum destructivum species complex</taxon>
    </lineage>
</organism>
<evidence type="ECO:0000313" key="3">
    <source>
        <dbReference type="Proteomes" id="UP000310108"/>
    </source>
</evidence>
<proteinExistence type="predicted"/>
<feature type="signal peptide" evidence="1">
    <location>
        <begin position="1"/>
        <end position="17"/>
    </location>
</feature>
<keyword evidence="1" id="KW-0732">Signal</keyword>
<keyword evidence="3" id="KW-1185">Reference proteome</keyword>
<feature type="chain" id="PRO_5020481330" evidence="1">
    <location>
        <begin position="18"/>
        <end position="116"/>
    </location>
</feature>
<accession>A0A4V6DG33</accession>
<protein>
    <submittedName>
        <fullName evidence="2">Uncharacterized protein</fullName>
    </submittedName>
</protein>
<comment type="caution">
    <text evidence="2">The sequence shown here is derived from an EMBL/GenBank/DDBJ whole genome shotgun (WGS) entry which is preliminary data.</text>
</comment>
<gene>
    <name evidence="2" type="ORF">CTA1_10985</name>
</gene>
<name>A0A4V6DG33_9PEZI</name>
<dbReference type="AlphaFoldDB" id="A0A4V6DG33"/>